<evidence type="ECO:0000313" key="1">
    <source>
        <dbReference type="Proteomes" id="UP000887578"/>
    </source>
</evidence>
<dbReference type="AlphaFoldDB" id="A0A914PCH2"/>
<proteinExistence type="predicted"/>
<dbReference type="SUPFAM" id="SSF49599">
    <property type="entry name" value="TRAF domain-like"/>
    <property type="match status" value="1"/>
</dbReference>
<dbReference type="WBParaSite" id="PDA_v2.g15869.t1">
    <property type="protein sequence ID" value="PDA_v2.g15869.t1"/>
    <property type="gene ID" value="PDA_v2.g15869"/>
</dbReference>
<accession>A0A914PCH2</accession>
<dbReference type="Proteomes" id="UP000887578">
    <property type="component" value="Unplaced"/>
</dbReference>
<name>A0A914PCH2_9BILA</name>
<reference evidence="2" key="1">
    <citation type="submission" date="2022-11" db="UniProtKB">
        <authorList>
            <consortium name="WormBaseParasite"/>
        </authorList>
    </citation>
    <scope>IDENTIFICATION</scope>
</reference>
<evidence type="ECO:0000313" key="2">
    <source>
        <dbReference type="WBParaSite" id="PDA_v2.g15869.t1"/>
    </source>
</evidence>
<sequence>MPKIPFAHQWIIPESRLISLKDCENGCLHSDFVSNIPGFKYYLTIFPNEKNYEQRKQTCAYLHVILGNVKKVEADFTLKIDSANFSFKNRATFEESRGHGPFVADAKDFFDPEKKFIFDGQCIIKIYGTFEFETDEKSTSDYDQRRELVTELWEDRDSKDFTLNVWN</sequence>
<dbReference type="Gene3D" id="2.60.210.10">
    <property type="entry name" value="Apoptosis, Tumor Necrosis Factor Receptor Associated Protein 2, Chain A"/>
    <property type="match status" value="1"/>
</dbReference>
<organism evidence="1 2">
    <name type="scientific">Panagrolaimus davidi</name>
    <dbReference type="NCBI Taxonomy" id="227884"/>
    <lineage>
        <taxon>Eukaryota</taxon>
        <taxon>Metazoa</taxon>
        <taxon>Ecdysozoa</taxon>
        <taxon>Nematoda</taxon>
        <taxon>Chromadorea</taxon>
        <taxon>Rhabditida</taxon>
        <taxon>Tylenchina</taxon>
        <taxon>Panagrolaimomorpha</taxon>
        <taxon>Panagrolaimoidea</taxon>
        <taxon>Panagrolaimidae</taxon>
        <taxon>Panagrolaimus</taxon>
    </lineage>
</organism>
<keyword evidence="1" id="KW-1185">Reference proteome</keyword>
<dbReference type="InterPro" id="IPR008974">
    <property type="entry name" value="TRAF-like"/>
</dbReference>
<protein>
    <submittedName>
        <fullName evidence="2">Uncharacterized protein</fullName>
    </submittedName>
</protein>